<reference evidence="4 5" key="1">
    <citation type="journal article" date="2010" name="Nature">
        <title>The genome of a songbird.</title>
        <authorList>
            <person name="Warren W.C."/>
            <person name="Clayton D.F."/>
            <person name="Ellegren H."/>
            <person name="Arnold A.P."/>
            <person name="Hillier L.W."/>
            <person name="Kunstner A."/>
            <person name="Searle S."/>
            <person name="White S."/>
            <person name="Vilella A.J."/>
            <person name="Fairley S."/>
            <person name="Heger A."/>
            <person name="Kong L."/>
            <person name="Ponting C.P."/>
            <person name="Jarvis E.D."/>
            <person name="Mello C.V."/>
            <person name="Minx P."/>
            <person name="Lovell P."/>
            <person name="Velho T.A."/>
            <person name="Ferris M."/>
            <person name="Balakrishnan C.N."/>
            <person name="Sinha S."/>
            <person name="Blatti C."/>
            <person name="London S.E."/>
            <person name="Li Y."/>
            <person name="Lin Y.C."/>
            <person name="George J."/>
            <person name="Sweedler J."/>
            <person name="Southey B."/>
            <person name="Gunaratne P."/>
            <person name="Watson M."/>
            <person name="Nam K."/>
            <person name="Backstrom N."/>
            <person name="Smeds L."/>
            <person name="Nabholz B."/>
            <person name="Itoh Y."/>
            <person name="Whitney O."/>
            <person name="Pfenning A.R."/>
            <person name="Howard J."/>
            <person name="Volker M."/>
            <person name="Skinner B.M."/>
            <person name="Griffin D.K."/>
            <person name="Ye L."/>
            <person name="McLaren W.M."/>
            <person name="Flicek P."/>
            <person name="Quesada V."/>
            <person name="Velasco G."/>
            <person name="Lopez-Otin C."/>
            <person name="Puente X.S."/>
            <person name="Olender T."/>
            <person name="Lancet D."/>
            <person name="Smit A.F."/>
            <person name="Hubley R."/>
            <person name="Konkel M.K."/>
            <person name="Walker J.A."/>
            <person name="Batzer M.A."/>
            <person name="Gu W."/>
            <person name="Pollock D.D."/>
            <person name="Chen L."/>
            <person name="Cheng Z."/>
            <person name="Eichler E.E."/>
            <person name="Stapley J."/>
            <person name="Slate J."/>
            <person name="Ekblom R."/>
            <person name="Birkhead T."/>
            <person name="Burke T."/>
            <person name="Burt D."/>
            <person name="Scharff C."/>
            <person name="Adam I."/>
            <person name="Richard H."/>
            <person name="Sultan M."/>
            <person name="Soldatov A."/>
            <person name="Lehrach H."/>
            <person name="Edwards S.V."/>
            <person name="Yang S.P."/>
            <person name="Li X."/>
            <person name="Graves T."/>
            <person name="Fulton L."/>
            <person name="Nelson J."/>
            <person name="Chinwalla A."/>
            <person name="Hou S."/>
            <person name="Mardis E.R."/>
            <person name="Wilson R.K."/>
        </authorList>
    </citation>
    <scope>NUCLEOTIDE SEQUENCE [LARGE SCALE GENOMIC DNA]</scope>
</reference>
<reference evidence="4" key="2">
    <citation type="submission" date="2025-08" db="UniProtKB">
        <authorList>
            <consortium name="Ensembl"/>
        </authorList>
    </citation>
    <scope>IDENTIFICATION</scope>
</reference>
<name>H0ZDJ8_TAEGU</name>
<dbReference type="OMA" id="NIWDMEI"/>
<evidence type="ECO:0000313" key="4">
    <source>
        <dbReference type="Ensembl" id="ENSTGUP00000008660.2"/>
    </source>
</evidence>
<sequence>MAAEPELEPELELEPEPSPAGSLRRCLARLGALRARPDGSRRTELHLLFDQLISESCGPQPAAAPGPQDVCAVLVQGCQLVPLDQEHLVSKVCQLIHHLLNRYQVMVDEQHLNFLLSYCISALRQCSSWTHVEILQALAALVYNNGPKCQKYLPDLLGKAGLLLQFSDPAQPEVELRRAAVRSMANLCLSVPGQPYLDESYRTVCFQTFLSVLQSSKTTDVDDITFCMLLQSALKGVQSLLNGGKMKLMQTDQIGALLAVLKKFMFHGLPGLSIEVPTALYPAPLPQYDKRSPVKQEQAEAATSKQTGSRRKKCKGKQKKGEFGEEGREGPEDAGNESVLGADMLKLQLGDVQSSPCLEPGPRVPDVCAGKEPPSSQPWKRFSSSESEYSDTEGGLQSKVRSYQANVRQGALACFLSTIKSIEKRVLYGYWSAFVPDAPGIGSPQSVSLMTIALKDPSPKTRACALQVLSAFLEGSKQFLSVAEDANDHKRAFTPFSVTIASSIRELHRCLLLALVAESSSQTLTQIVKCLANLVSNAPYSRLKPGLLTRVWNQIKPYISHKDVNVRVSSLTLLGAIVSAQAPLPEVQLLLQQPSSSGLSGSGSASPGRPGCCEQWGKAAPWAGQSPQGSPAGQPCWLLRLCVSLVVLPREDPCPDAATAFPSVCSVYEPCPLRLEALQVLALLVKGYFPMAQSYFLGLGEVACRCMEEMDPSIQLHGAKLLEELGTGVLQQHKPDSPTAPEQRVPVSVVVTFWTMMLNGPLPGTLQNSPHATLQTSACDALSSILPEAFSLLQGDQQILCVTLLLGLNHSENPLVKAAAARALGVYILFPCLRQDVMFVADTANAILNSLHDKSPNVRAKAAWSLGNLTDTLIINMQTLGQSFQEELSDLLLLKLLRSATEASKDRDKVKSNAVRALGNVLHFLQPCHVANPRFREAVEESLQALIATVGSEATMKVRWNACYALGNVFKNPALPLGETPWATQAFSALSSVVKSCKNFKVRIKSAMALSIPSKRECYGSTEQFCQIWSALVVALQRSEDTEDFLEFKYSSSLRSQICRALLHLLQLARATDLPLLGASLREHGQAIRAHVLHYLSSSGEESEAGAHTDLGDRQRGLQGAIEHLSGIESELQGKARLRVSLYLEDVLAHHTNATELAEA</sequence>
<dbReference type="Pfam" id="PF13646">
    <property type="entry name" value="HEAT_2"/>
    <property type="match status" value="1"/>
</dbReference>
<dbReference type="KEGG" id="tgu:100225292"/>
<organism evidence="4 5">
    <name type="scientific">Taeniopygia guttata</name>
    <name type="common">Zebra finch</name>
    <name type="synonym">Poephila guttata</name>
    <dbReference type="NCBI Taxonomy" id="59729"/>
    <lineage>
        <taxon>Eukaryota</taxon>
        <taxon>Metazoa</taxon>
        <taxon>Chordata</taxon>
        <taxon>Craniata</taxon>
        <taxon>Vertebrata</taxon>
        <taxon>Euteleostomi</taxon>
        <taxon>Archelosauria</taxon>
        <taxon>Archosauria</taxon>
        <taxon>Dinosauria</taxon>
        <taxon>Saurischia</taxon>
        <taxon>Theropoda</taxon>
        <taxon>Coelurosauria</taxon>
        <taxon>Aves</taxon>
        <taxon>Neognathae</taxon>
        <taxon>Neoaves</taxon>
        <taxon>Telluraves</taxon>
        <taxon>Australaves</taxon>
        <taxon>Passeriformes</taxon>
        <taxon>Passeroidea</taxon>
        <taxon>Estrildidae</taxon>
        <taxon>Estrildinae</taxon>
        <taxon>Taeniopygia</taxon>
    </lineage>
</organism>
<accession>H0ZDJ8</accession>
<reference evidence="4" key="3">
    <citation type="submission" date="2025-09" db="UniProtKB">
        <authorList>
            <consortium name="Ensembl"/>
        </authorList>
    </citation>
    <scope>IDENTIFICATION</scope>
</reference>
<dbReference type="Ensembl" id="ENSTGUT00000008752.2">
    <property type="protein sequence ID" value="ENSTGUP00000008660.2"/>
    <property type="gene ID" value="ENSTGUG00000008368.2"/>
</dbReference>
<feature type="region of interest" description="Disordered" evidence="2">
    <location>
        <begin position="354"/>
        <end position="393"/>
    </location>
</feature>
<feature type="domain" description="DUF4042" evidence="3">
    <location>
        <begin position="407"/>
        <end position="587"/>
    </location>
</feature>
<protein>
    <recommendedName>
        <fullName evidence="1">HEAT repeat-containing protein 6</fullName>
    </recommendedName>
</protein>
<dbReference type="AlphaFoldDB" id="H0ZDJ8"/>
<dbReference type="OrthoDB" id="66533at2759"/>
<feature type="compositionally biased region" description="Basic and acidic residues" evidence="2">
    <location>
        <begin position="288"/>
        <end position="298"/>
    </location>
</feature>
<dbReference type="PANTHER" id="PTHR13366">
    <property type="entry name" value="MALARIA ANTIGEN-RELATED"/>
    <property type="match status" value="1"/>
</dbReference>
<proteinExistence type="predicted"/>
<feature type="compositionally biased region" description="Basic and acidic residues" evidence="2">
    <location>
        <begin position="319"/>
        <end position="331"/>
    </location>
</feature>
<evidence type="ECO:0000256" key="1">
    <source>
        <dbReference type="ARBA" id="ARBA00015263"/>
    </source>
</evidence>
<evidence type="ECO:0000313" key="5">
    <source>
        <dbReference type="Proteomes" id="UP000007754"/>
    </source>
</evidence>
<dbReference type="Gene3D" id="1.25.10.10">
    <property type="entry name" value="Leucine-rich Repeat Variant"/>
    <property type="match status" value="3"/>
</dbReference>
<dbReference type="Proteomes" id="UP000007754">
    <property type="component" value="Chromosome 19"/>
</dbReference>
<dbReference type="InParanoid" id="H0ZDJ8"/>
<dbReference type="InterPro" id="IPR052107">
    <property type="entry name" value="HEAT6"/>
</dbReference>
<evidence type="ECO:0000259" key="3">
    <source>
        <dbReference type="Pfam" id="PF13251"/>
    </source>
</evidence>
<dbReference type="SUPFAM" id="SSF48371">
    <property type="entry name" value="ARM repeat"/>
    <property type="match status" value="2"/>
</dbReference>
<feature type="compositionally biased region" description="Acidic residues" evidence="2">
    <location>
        <begin position="1"/>
        <end position="15"/>
    </location>
</feature>
<keyword evidence="5" id="KW-1185">Reference proteome</keyword>
<dbReference type="STRING" id="59729.ENSTGUP00000008660"/>
<feature type="region of interest" description="Disordered" evidence="2">
    <location>
        <begin position="287"/>
        <end position="337"/>
    </location>
</feature>
<dbReference type="InterPro" id="IPR025283">
    <property type="entry name" value="DUF4042"/>
</dbReference>
<dbReference type="InterPro" id="IPR011989">
    <property type="entry name" value="ARM-like"/>
</dbReference>
<dbReference type="CTD" id="63897"/>
<dbReference type="PANTHER" id="PTHR13366:SF0">
    <property type="entry name" value="HEAT REPEAT-CONTAINING PROTEIN 6"/>
    <property type="match status" value="1"/>
</dbReference>
<dbReference type="HOGENOM" id="CLU_007141_1_0_1"/>
<dbReference type="GeneTree" id="ENSGT00390000016675"/>
<feature type="region of interest" description="Disordered" evidence="2">
    <location>
        <begin position="1"/>
        <end position="21"/>
    </location>
</feature>
<gene>
    <name evidence="4" type="primary">HEATR6</name>
</gene>
<evidence type="ECO:0000256" key="2">
    <source>
        <dbReference type="SAM" id="MobiDB-lite"/>
    </source>
</evidence>
<dbReference type="Pfam" id="PF13251">
    <property type="entry name" value="DUF4042"/>
    <property type="match status" value="1"/>
</dbReference>
<feature type="compositionally biased region" description="Basic residues" evidence="2">
    <location>
        <begin position="308"/>
        <end position="318"/>
    </location>
</feature>
<dbReference type="InterPro" id="IPR016024">
    <property type="entry name" value="ARM-type_fold"/>
</dbReference>